<sequence length="120" mass="12708">MTRGILLFGHGSRDPLWRAPMDAVAARVRASGALVECGFLELQAPDMAEAGRRLAAAGARQLVVLPMFLGTGKHAREDLPGLVAQLREAHPTLAVEVLPAVGEDPRVLDLLARLVLEGVG</sequence>
<evidence type="ECO:0000256" key="2">
    <source>
        <dbReference type="ARBA" id="ARBA00023239"/>
    </source>
</evidence>
<accession>A0ABR9SFA8</accession>
<dbReference type="PANTHER" id="PTHR33542">
    <property type="entry name" value="SIROHYDROCHLORIN FERROCHELATASE, CHLOROPLASTIC"/>
    <property type="match status" value="1"/>
</dbReference>
<dbReference type="Pfam" id="PF01903">
    <property type="entry name" value="CbiX"/>
    <property type="match status" value="1"/>
</dbReference>
<dbReference type="PANTHER" id="PTHR33542:SF3">
    <property type="entry name" value="SIROHYDROCHLORIN FERROCHELATASE, CHLOROPLASTIC"/>
    <property type="match status" value="1"/>
</dbReference>
<dbReference type="RefSeq" id="WP_193780578.1">
    <property type="nucleotide sequence ID" value="NZ_JADDOJ010000037.1"/>
</dbReference>
<protein>
    <submittedName>
        <fullName evidence="3">CbiX/SirB N-terminal domain-containing protein</fullName>
    </submittedName>
</protein>
<dbReference type="SUPFAM" id="SSF53800">
    <property type="entry name" value="Chelatase"/>
    <property type="match status" value="1"/>
</dbReference>
<evidence type="ECO:0000313" key="4">
    <source>
        <dbReference type="Proteomes" id="UP000715965"/>
    </source>
</evidence>
<organism evidence="3 4">
    <name type="scientific">Ramlibacter aquaticus</name>
    <dbReference type="NCBI Taxonomy" id="2780094"/>
    <lineage>
        <taxon>Bacteria</taxon>
        <taxon>Pseudomonadati</taxon>
        <taxon>Pseudomonadota</taxon>
        <taxon>Betaproteobacteria</taxon>
        <taxon>Burkholderiales</taxon>
        <taxon>Comamonadaceae</taxon>
        <taxon>Ramlibacter</taxon>
    </lineage>
</organism>
<dbReference type="InterPro" id="IPR002762">
    <property type="entry name" value="CbiX-like"/>
</dbReference>
<dbReference type="Gene3D" id="3.40.50.1400">
    <property type="match status" value="1"/>
</dbReference>
<evidence type="ECO:0000256" key="1">
    <source>
        <dbReference type="ARBA" id="ARBA00022723"/>
    </source>
</evidence>
<dbReference type="EMBL" id="JADDOJ010000037">
    <property type="protein sequence ID" value="MBE7941035.1"/>
    <property type="molecule type" value="Genomic_DNA"/>
</dbReference>
<gene>
    <name evidence="3" type="ORF">IM725_10675</name>
</gene>
<dbReference type="InterPro" id="IPR050963">
    <property type="entry name" value="Sirohydro_Cobaltochel/CbiX"/>
</dbReference>
<keyword evidence="2" id="KW-0456">Lyase</keyword>
<dbReference type="Proteomes" id="UP000715965">
    <property type="component" value="Unassembled WGS sequence"/>
</dbReference>
<keyword evidence="1" id="KW-0479">Metal-binding</keyword>
<evidence type="ECO:0000313" key="3">
    <source>
        <dbReference type="EMBL" id="MBE7941035.1"/>
    </source>
</evidence>
<reference evidence="3 4" key="1">
    <citation type="submission" date="2020-10" db="EMBL/GenBank/DDBJ databases">
        <title>Draft genome of Ramlibacter aquaticus LMG 30558.</title>
        <authorList>
            <person name="Props R."/>
        </authorList>
    </citation>
    <scope>NUCLEOTIDE SEQUENCE [LARGE SCALE GENOMIC DNA]</scope>
    <source>
        <strain evidence="3 4">LMG 30558</strain>
    </source>
</reference>
<dbReference type="CDD" id="cd03416">
    <property type="entry name" value="CbiX_SirB_N"/>
    <property type="match status" value="1"/>
</dbReference>
<name>A0ABR9SFA8_9BURK</name>
<comment type="caution">
    <text evidence="3">The sequence shown here is derived from an EMBL/GenBank/DDBJ whole genome shotgun (WGS) entry which is preliminary data.</text>
</comment>
<keyword evidence="4" id="KW-1185">Reference proteome</keyword>
<proteinExistence type="predicted"/>